<accession>A0AAD2FQ11</accession>
<protein>
    <submittedName>
        <fullName evidence="1">Uncharacterized protein</fullName>
    </submittedName>
</protein>
<gene>
    <name evidence="1" type="ORF">CYCCA115_LOCUS11786</name>
</gene>
<proteinExistence type="predicted"/>
<name>A0AAD2FQ11_9STRA</name>
<comment type="caution">
    <text evidence="1">The sequence shown here is derived from an EMBL/GenBank/DDBJ whole genome shotgun (WGS) entry which is preliminary data.</text>
</comment>
<sequence length="133" mass="15978">MRDKLSNDTDWLDLKEDHVMLLRRGNYRRRFEAQADQVFKILGINVVHVYATKTMGYLDLYNPEDNPDDTKALQEKFKKEVLETFKASAFFYNCDRSRFQSMLDKANQTYAMEFKDYDQRNNISLRLTRSQKR</sequence>
<organism evidence="1 2">
    <name type="scientific">Cylindrotheca closterium</name>
    <dbReference type="NCBI Taxonomy" id="2856"/>
    <lineage>
        <taxon>Eukaryota</taxon>
        <taxon>Sar</taxon>
        <taxon>Stramenopiles</taxon>
        <taxon>Ochrophyta</taxon>
        <taxon>Bacillariophyta</taxon>
        <taxon>Bacillariophyceae</taxon>
        <taxon>Bacillariophycidae</taxon>
        <taxon>Bacillariales</taxon>
        <taxon>Bacillariaceae</taxon>
        <taxon>Cylindrotheca</taxon>
    </lineage>
</organism>
<evidence type="ECO:0000313" key="2">
    <source>
        <dbReference type="Proteomes" id="UP001295423"/>
    </source>
</evidence>
<evidence type="ECO:0000313" key="1">
    <source>
        <dbReference type="EMBL" id="CAJ1948798.1"/>
    </source>
</evidence>
<dbReference type="Proteomes" id="UP001295423">
    <property type="component" value="Unassembled WGS sequence"/>
</dbReference>
<dbReference type="AlphaFoldDB" id="A0AAD2FQ11"/>
<dbReference type="EMBL" id="CAKOGP040001756">
    <property type="protein sequence ID" value="CAJ1948798.1"/>
    <property type="molecule type" value="Genomic_DNA"/>
</dbReference>
<keyword evidence="2" id="KW-1185">Reference proteome</keyword>
<reference evidence="1" key="1">
    <citation type="submission" date="2023-08" db="EMBL/GenBank/DDBJ databases">
        <authorList>
            <person name="Audoor S."/>
            <person name="Bilcke G."/>
        </authorList>
    </citation>
    <scope>NUCLEOTIDE SEQUENCE</scope>
</reference>